<proteinExistence type="predicted"/>
<evidence type="ECO:0000313" key="2">
    <source>
        <dbReference type="Proteomes" id="UP000694892"/>
    </source>
</evidence>
<organism evidence="1 2">
    <name type="scientific">Xenopus laevis</name>
    <name type="common">African clawed frog</name>
    <dbReference type="NCBI Taxonomy" id="8355"/>
    <lineage>
        <taxon>Eukaryota</taxon>
        <taxon>Metazoa</taxon>
        <taxon>Chordata</taxon>
        <taxon>Craniata</taxon>
        <taxon>Vertebrata</taxon>
        <taxon>Euteleostomi</taxon>
        <taxon>Amphibia</taxon>
        <taxon>Batrachia</taxon>
        <taxon>Anura</taxon>
        <taxon>Pipoidea</taxon>
        <taxon>Pipidae</taxon>
        <taxon>Xenopodinae</taxon>
        <taxon>Xenopus</taxon>
        <taxon>Xenopus</taxon>
    </lineage>
</organism>
<accession>A0A974BYS1</accession>
<sequence length="161" mass="18541">MYCWIIGHSYVMWAAKRAAARIYGRQLGLSAQEVRIRWERGMGSDPKILVIRADGNDLCSFKNEYLVNNIKQNIAKCCACINGLIVVWSEVVSRTYWRGARNPKAIEKCRRKLIVSVSKFVERIGGILVRYRELEKDNKCMHTTKRLRHTEYGFSAVALGQ</sequence>
<protein>
    <submittedName>
        <fullName evidence="1">Uncharacterized protein</fullName>
    </submittedName>
</protein>
<name>A0A974BYS1_XENLA</name>
<dbReference type="EMBL" id="CM004482">
    <property type="protein sequence ID" value="OCT63449.1"/>
    <property type="molecule type" value="Genomic_DNA"/>
</dbReference>
<reference evidence="2" key="1">
    <citation type="journal article" date="2016" name="Nature">
        <title>Genome evolution in the allotetraploid frog Xenopus laevis.</title>
        <authorList>
            <person name="Session A.M."/>
            <person name="Uno Y."/>
            <person name="Kwon T."/>
            <person name="Chapman J.A."/>
            <person name="Toyoda A."/>
            <person name="Takahashi S."/>
            <person name="Fukui A."/>
            <person name="Hikosaka A."/>
            <person name="Suzuki A."/>
            <person name="Kondo M."/>
            <person name="van Heeringen S.J."/>
            <person name="Quigley I."/>
            <person name="Heinz S."/>
            <person name="Ogino H."/>
            <person name="Ochi H."/>
            <person name="Hellsten U."/>
            <person name="Lyons J.B."/>
            <person name="Simakov O."/>
            <person name="Putnam N."/>
            <person name="Stites J."/>
            <person name="Kuroki Y."/>
            <person name="Tanaka T."/>
            <person name="Michiue T."/>
            <person name="Watanabe M."/>
            <person name="Bogdanovic O."/>
            <person name="Lister R."/>
            <person name="Georgiou G."/>
            <person name="Paranjpe S.S."/>
            <person name="van Kruijsbergen I."/>
            <person name="Shu S."/>
            <person name="Carlson J."/>
            <person name="Kinoshita T."/>
            <person name="Ohta Y."/>
            <person name="Mawaribuchi S."/>
            <person name="Jenkins J."/>
            <person name="Grimwood J."/>
            <person name="Schmutz J."/>
            <person name="Mitros T."/>
            <person name="Mozaffari S.V."/>
            <person name="Suzuki Y."/>
            <person name="Haramoto Y."/>
            <person name="Yamamoto T.S."/>
            <person name="Takagi C."/>
            <person name="Heald R."/>
            <person name="Miller K."/>
            <person name="Haudenschild C."/>
            <person name="Kitzman J."/>
            <person name="Nakayama T."/>
            <person name="Izutsu Y."/>
            <person name="Robert J."/>
            <person name="Fortriede J."/>
            <person name="Burns K."/>
            <person name="Lotay V."/>
            <person name="Karimi K."/>
            <person name="Yasuoka Y."/>
            <person name="Dichmann D.S."/>
            <person name="Flajnik M.F."/>
            <person name="Houston D.W."/>
            <person name="Shendure J."/>
            <person name="DuPasquier L."/>
            <person name="Vize P.D."/>
            <person name="Zorn A.M."/>
            <person name="Ito M."/>
            <person name="Marcotte E.M."/>
            <person name="Wallingford J.B."/>
            <person name="Ito Y."/>
            <person name="Asashima M."/>
            <person name="Ueno N."/>
            <person name="Matsuda Y."/>
            <person name="Veenstra G.J."/>
            <person name="Fujiyama A."/>
            <person name="Harland R.M."/>
            <person name="Taira M."/>
            <person name="Rokhsar D.S."/>
        </authorList>
    </citation>
    <scope>NUCLEOTIDE SEQUENCE [LARGE SCALE GENOMIC DNA]</scope>
    <source>
        <strain evidence="2">J</strain>
    </source>
</reference>
<dbReference type="Proteomes" id="UP000694892">
    <property type="component" value="Chromosome 9_10L"/>
</dbReference>
<evidence type="ECO:0000313" key="1">
    <source>
        <dbReference type="EMBL" id="OCT63449.1"/>
    </source>
</evidence>
<gene>
    <name evidence="1" type="ORF">XELAEV_18044545mg</name>
</gene>
<dbReference type="AlphaFoldDB" id="A0A974BYS1"/>